<gene>
    <name evidence="1" type="ORF">ENP06_05655</name>
</gene>
<dbReference type="EMBL" id="DSHW01000426">
    <property type="protein sequence ID" value="HEQ88880.1"/>
    <property type="molecule type" value="Genomic_DNA"/>
</dbReference>
<comment type="caution">
    <text evidence="1">The sequence shown here is derived from an EMBL/GenBank/DDBJ whole genome shotgun (WGS) entry which is preliminary data.</text>
</comment>
<proteinExistence type="predicted"/>
<organism evidence="1">
    <name type="scientific">Thermoanaerobaculum aquaticum</name>
    <dbReference type="NCBI Taxonomy" id="1312852"/>
    <lineage>
        <taxon>Bacteria</taxon>
        <taxon>Pseudomonadati</taxon>
        <taxon>Acidobacteriota</taxon>
        <taxon>Thermoanaerobaculia</taxon>
        <taxon>Thermoanaerobaculales</taxon>
        <taxon>Thermoanaerobaculaceae</taxon>
        <taxon>Thermoanaerobaculum</taxon>
    </lineage>
</organism>
<evidence type="ECO:0000313" key="1">
    <source>
        <dbReference type="EMBL" id="HEQ88880.1"/>
    </source>
</evidence>
<accession>A0A7V1ZIU2</accession>
<reference evidence="1" key="1">
    <citation type="journal article" date="2020" name="mSystems">
        <title>Genome- and Community-Level Interaction Insights into Carbon Utilization and Element Cycling Functions of Hydrothermarchaeota in Hydrothermal Sediment.</title>
        <authorList>
            <person name="Zhou Z."/>
            <person name="Liu Y."/>
            <person name="Xu W."/>
            <person name="Pan J."/>
            <person name="Luo Z.H."/>
            <person name="Li M."/>
        </authorList>
    </citation>
    <scope>NUCLEOTIDE SEQUENCE [LARGE SCALE GENOMIC DNA]</scope>
    <source>
        <strain evidence="1">SpSt-186</strain>
    </source>
</reference>
<name>A0A7V1ZIU2_9BACT</name>
<dbReference type="AlphaFoldDB" id="A0A7V1ZIU2"/>
<sequence>MLAEGLGALQMTGHRARCVHPAAKLAELRLSQGRLEEAELLLAGFEELPEAAHALAALHLARGELAMAAALLHRRLNRVGGDGVLAAPFLGLLVDVQLAEGAVLSTFRGTETSGRKAADLVAGLLTRACLSALTVRVLAEEAGLARELDPARVSQASWYPREFKPRIYPKLLAKAQEMPELGLADRSPWSLQASFRLAASFSTKKLATAVADLLRFGALRAEGLEPWAPVVLAYASLFAASNSS</sequence>
<protein>
    <submittedName>
        <fullName evidence="1">Uncharacterized protein</fullName>
    </submittedName>
</protein>